<feature type="domain" description="Haemolysin activator HlyB C-terminal" evidence="1">
    <location>
        <begin position="357"/>
        <end position="529"/>
    </location>
</feature>
<evidence type="ECO:0000313" key="3">
    <source>
        <dbReference type="EMBL" id="AUC20748.1"/>
    </source>
</evidence>
<dbReference type="Proteomes" id="UP000232721">
    <property type="component" value="Chromosome"/>
</dbReference>
<dbReference type="InterPro" id="IPR010827">
    <property type="entry name" value="BamA/TamA_POTRA"/>
</dbReference>
<evidence type="ECO:0008006" key="5">
    <source>
        <dbReference type="Google" id="ProtNLM"/>
    </source>
</evidence>
<accession>A0ABM6PVM5</accession>
<sequence>MGFSFTFDSYILSTLNKKTTPYIYILLALLSYTETFAQAFSLKLTSLNKTEANILNKINYQKKHKDTILLNLEINILSEHLKNLGYFTNSIDSIRNKDNEYVAFFNLGNKIDNAIIRTSKESEIYLEKFNTTENTFSIPIEKLQTTLLKISTNLDSEGKSFSKVKLKNVTIKNKTLFADLVINPSKKRTINKVIIKGYDNFPKSYLKNYFNIKPTDIFNQEKILEISDASKNLDFIKEIKSPEILFTKDSTLLYMYLKKHKNNSFDGIIGFASKENGDILFNGNLEIQLNNILNTGEKFGLFWNSIGEEKQELKLTTTIPYIFNSRFSPELTFSIYKQDSTFLNSKFDSRIGYHINSKIKLALTYNSEKSENLKENLSNNIETYSNYFLGVQLKYSIPKNDFFLDNKFHLDINPSFGNRETTNETTNQLKLEASISYLWDLNLRSSIFIKNKTGYLNSDSYINNELFRVGGTNSIRGFNEQSIFTNKYMFLNLEYRYLTSEKSYLYTITDLGQIDLNSKNENLIGLGFGYLFNTNNSQINMSLSTGKTNQQETDLKSVKLTINWKNYF</sequence>
<organism evidence="3 4">
    <name type="scientific">Polaribacter sejongensis</name>
    <dbReference type="NCBI Taxonomy" id="985043"/>
    <lineage>
        <taxon>Bacteria</taxon>
        <taxon>Pseudomonadati</taxon>
        <taxon>Bacteroidota</taxon>
        <taxon>Flavobacteriia</taxon>
        <taxon>Flavobacteriales</taxon>
        <taxon>Flavobacteriaceae</taxon>
    </lineage>
</organism>
<protein>
    <recommendedName>
        <fullName evidence="5">Haemolysin activator HlyB C-terminal domain-containing protein</fullName>
    </recommendedName>
</protein>
<reference evidence="3 4" key="1">
    <citation type="submission" date="2017-02" db="EMBL/GenBank/DDBJ databases">
        <title>Trade-off between light-utilization and light-protection in marine flavobacteria.</title>
        <authorList>
            <person name="Kumagai Y."/>
            <person name="Yoshizawa S."/>
            <person name="Kogure K."/>
            <person name="Iwasaki W."/>
        </authorList>
    </citation>
    <scope>NUCLEOTIDE SEQUENCE [LARGE SCALE GENOMIC DNA]</scope>
    <source>
        <strain evidence="3 4">KCTC 23670</strain>
    </source>
</reference>
<name>A0ABM6PVM5_9FLAO</name>
<dbReference type="Pfam" id="PF03865">
    <property type="entry name" value="ShlB"/>
    <property type="match status" value="1"/>
</dbReference>
<dbReference type="InterPro" id="IPR005565">
    <property type="entry name" value="Hemolysn_activator_HlyB_C"/>
</dbReference>
<evidence type="ECO:0000259" key="2">
    <source>
        <dbReference type="Pfam" id="PF07244"/>
    </source>
</evidence>
<evidence type="ECO:0000313" key="4">
    <source>
        <dbReference type="Proteomes" id="UP000232721"/>
    </source>
</evidence>
<dbReference type="EMBL" id="CP019336">
    <property type="protein sequence ID" value="AUC20748.1"/>
    <property type="molecule type" value="Genomic_DNA"/>
</dbReference>
<gene>
    <name evidence="3" type="ORF">BTO15_00845</name>
</gene>
<feature type="domain" description="POTRA" evidence="2">
    <location>
        <begin position="189"/>
        <end position="244"/>
    </location>
</feature>
<dbReference type="Pfam" id="PF07244">
    <property type="entry name" value="POTRA"/>
    <property type="match status" value="1"/>
</dbReference>
<proteinExistence type="predicted"/>
<keyword evidence="4" id="KW-1185">Reference proteome</keyword>
<dbReference type="Gene3D" id="2.40.160.50">
    <property type="entry name" value="membrane protein fhac: a member of the omp85/tpsb transporter family"/>
    <property type="match status" value="1"/>
</dbReference>
<evidence type="ECO:0000259" key="1">
    <source>
        <dbReference type="Pfam" id="PF03865"/>
    </source>
</evidence>